<reference evidence="2" key="1">
    <citation type="submission" date="2016-11" db="EMBL/GenBank/DDBJ databases">
        <authorList>
            <person name="Varghese N."/>
            <person name="Submissions S."/>
        </authorList>
    </citation>
    <scope>NUCLEOTIDE SEQUENCE [LARGE SCALE GENOMIC DNA]</scope>
    <source>
        <strain evidence="2">DSM 22623</strain>
    </source>
</reference>
<sequence>MACRTAKVQRVADKTVKAKEQIEKLEAMIIAQEGAHKERFFSEIESHLSDAQITDPREIDYNSAIKTEYTSQFSLDKIAEVVTSSLKAAIKAMDPTVVQPATSPEAIEAYVDVVNTVAQAAKSSSQSATSLSFSMNRLSPGVFAFLYASSTNIEDNETFGNEAVTTTAIYYRVIQSIDDIKHQAKFDAALINKRNYLHMKTLQAALTDELGEGKIDINTWMELDRQYSEAVARLKARLSEDQLKEAQQLVAAKNGLASAIPNEELVRNAIEKISKMGATHAVALEKSKERIANAYF</sequence>
<proteinExistence type="predicted"/>
<dbReference type="RefSeq" id="WP_073321117.1">
    <property type="nucleotide sequence ID" value="NZ_FQYP01000011.1"/>
</dbReference>
<evidence type="ECO:0000313" key="2">
    <source>
        <dbReference type="Proteomes" id="UP000184432"/>
    </source>
</evidence>
<dbReference type="EMBL" id="FQYP01000011">
    <property type="protein sequence ID" value="SHJ59912.1"/>
    <property type="molecule type" value="Genomic_DNA"/>
</dbReference>
<protein>
    <submittedName>
        <fullName evidence="1">Uncharacterized protein</fullName>
    </submittedName>
</protein>
<organism evidence="1 2">
    <name type="scientific">Aquimarina spongiae</name>
    <dbReference type="NCBI Taxonomy" id="570521"/>
    <lineage>
        <taxon>Bacteria</taxon>
        <taxon>Pseudomonadati</taxon>
        <taxon>Bacteroidota</taxon>
        <taxon>Flavobacteriia</taxon>
        <taxon>Flavobacteriales</taxon>
        <taxon>Flavobacteriaceae</taxon>
        <taxon>Aquimarina</taxon>
    </lineage>
</organism>
<dbReference type="OrthoDB" id="9204548at2"/>
<dbReference type="Proteomes" id="UP000184432">
    <property type="component" value="Unassembled WGS sequence"/>
</dbReference>
<accession>A0A1M6KLW5</accession>
<gene>
    <name evidence="1" type="ORF">SAMN04488508_11188</name>
</gene>
<evidence type="ECO:0000313" key="1">
    <source>
        <dbReference type="EMBL" id="SHJ59912.1"/>
    </source>
</evidence>
<dbReference type="AlphaFoldDB" id="A0A1M6KLW5"/>
<keyword evidence="2" id="KW-1185">Reference proteome</keyword>
<name>A0A1M6KLW5_9FLAO</name>